<dbReference type="PANTHER" id="PTHR31438:SF1">
    <property type="entry name" value="LYSINE N-ACYLTRANSFERASE C17G9.06C-RELATED"/>
    <property type="match status" value="1"/>
</dbReference>
<dbReference type="Gene3D" id="3.40.630.30">
    <property type="match status" value="1"/>
</dbReference>
<evidence type="ECO:0000256" key="3">
    <source>
        <dbReference type="ARBA" id="ARBA00020586"/>
    </source>
</evidence>
<evidence type="ECO:0000259" key="5">
    <source>
        <dbReference type="SMART" id="SM01006"/>
    </source>
</evidence>
<name>A0AAU7B2K0_9ACTN</name>
<dbReference type="GO" id="GO:0016410">
    <property type="term" value="F:N-acyltransferase activity"/>
    <property type="evidence" value="ECO:0007669"/>
    <property type="project" value="TreeGrafter"/>
</dbReference>
<sequence length="206" mass="23642">MTQPAPRATVNPHPELAAYSEHEAALNRRLWCRQMLAGEDVPLLHDWMQRPHVSEFWEMAWPQDWIADYLVRQLEDPARTPYLGFVDDTPVGYVEVYDPAGDVLGAHAPILPGDLGAHVLIGEEEYLGRYSVALGRAVVRFLFKRPEVRRIVGEPDVRNHNFLSLLAFLGFKKHSEIDLPDKRAAFMVCERADFERLASRRRRTLS</sequence>
<dbReference type="KEGG" id="parq:DSM112329_05071"/>
<keyword evidence="6" id="KW-0808">Transferase</keyword>
<dbReference type="InterPro" id="IPR016181">
    <property type="entry name" value="Acyl_CoA_acyltransferase"/>
</dbReference>
<evidence type="ECO:0000313" key="6">
    <source>
        <dbReference type="EMBL" id="XAY08173.1"/>
    </source>
</evidence>
<gene>
    <name evidence="6" type="primary">iucB_1</name>
    <name evidence="6" type="ORF">DSM112329_05071</name>
</gene>
<organism evidence="6">
    <name type="scientific">Paraconexibacter sp. AEG42_29</name>
    <dbReference type="NCBI Taxonomy" id="2997339"/>
    <lineage>
        <taxon>Bacteria</taxon>
        <taxon>Bacillati</taxon>
        <taxon>Actinomycetota</taxon>
        <taxon>Thermoleophilia</taxon>
        <taxon>Solirubrobacterales</taxon>
        <taxon>Paraconexibacteraceae</taxon>
        <taxon>Paraconexibacter</taxon>
    </lineage>
</organism>
<dbReference type="PANTHER" id="PTHR31438">
    <property type="entry name" value="LYSINE N-ACYLTRANSFERASE C17G9.06C-RELATED"/>
    <property type="match status" value="1"/>
</dbReference>
<comment type="pathway">
    <text evidence="2">Siderophore biosynthesis.</text>
</comment>
<protein>
    <recommendedName>
        <fullName evidence="3">Lysine N-acyltransferase MbtK</fullName>
    </recommendedName>
    <alternativeName>
        <fullName evidence="4">Mycobactin synthase protein K</fullName>
    </alternativeName>
</protein>
<dbReference type="InterPro" id="IPR019432">
    <property type="entry name" value="Acyltransferase_MbtK/IucB-like"/>
</dbReference>
<keyword evidence="6" id="KW-0012">Acyltransferase</keyword>
<evidence type="ECO:0000256" key="2">
    <source>
        <dbReference type="ARBA" id="ARBA00004924"/>
    </source>
</evidence>
<dbReference type="Pfam" id="PF13523">
    <property type="entry name" value="Acetyltransf_8"/>
    <property type="match status" value="1"/>
</dbReference>
<evidence type="ECO:0000256" key="4">
    <source>
        <dbReference type="ARBA" id="ARBA00031122"/>
    </source>
</evidence>
<dbReference type="AlphaFoldDB" id="A0AAU7B2K0"/>
<dbReference type="SMART" id="SM01006">
    <property type="entry name" value="AlcB"/>
    <property type="match status" value="1"/>
</dbReference>
<reference evidence="6" key="1">
    <citation type="submission" date="2022-12" db="EMBL/GenBank/DDBJ databases">
        <title>Paraconexibacter alkalitolerans sp. nov. and Baekduia alba sp. nov., isolated from soil and emended description of the genera Paraconexibacter (Chun et al., 2020) and Baekduia (An et al., 2020).</title>
        <authorList>
            <person name="Vieira S."/>
            <person name="Huber K.J."/>
            <person name="Geppert A."/>
            <person name="Wolf J."/>
            <person name="Neumann-Schaal M."/>
            <person name="Muesken M."/>
            <person name="Overmann J."/>
        </authorList>
    </citation>
    <scope>NUCLEOTIDE SEQUENCE</scope>
    <source>
        <strain evidence="6">AEG42_29</strain>
    </source>
</reference>
<dbReference type="RefSeq" id="WP_354699357.1">
    <property type="nucleotide sequence ID" value="NZ_CP114014.1"/>
</dbReference>
<evidence type="ECO:0000256" key="1">
    <source>
        <dbReference type="ARBA" id="ARBA00003818"/>
    </source>
</evidence>
<accession>A0AAU7B2K0</accession>
<dbReference type="SUPFAM" id="SSF55729">
    <property type="entry name" value="Acyl-CoA N-acyltransferases (Nat)"/>
    <property type="match status" value="1"/>
</dbReference>
<feature type="domain" description="Acyltransferase MbtK/IucB-like conserved" evidence="5">
    <location>
        <begin position="33"/>
        <end position="80"/>
    </location>
</feature>
<proteinExistence type="predicted"/>
<dbReference type="EMBL" id="CP114014">
    <property type="protein sequence ID" value="XAY08173.1"/>
    <property type="molecule type" value="Genomic_DNA"/>
</dbReference>
<comment type="function">
    <text evidence="1">Acyltransferase required for the direct transfer of medium- to long-chain fatty acyl moieties from a carrier protein (MbtL) on to the epsilon-amino group of lysine residue in the mycobactin core.</text>
</comment>
<dbReference type="GO" id="GO:0019290">
    <property type="term" value="P:siderophore biosynthetic process"/>
    <property type="evidence" value="ECO:0007669"/>
    <property type="project" value="InterPro"/>
</dbReference>